<comment type="caution">
    <text evidence="3">The sequence shown here is derived from an EMBL/GenBank/DDBJ whole genome shotgun (WGS) entry which is preliminary data.</text>
</comment>
<dbReference type="InterPro" id="IPR036397">
    <property type="entry name" value="RNaseH_sf"/>
</dbReference>
<comment type="subcellular location">
    <subcellularLocation>
        <location evidence="1">Nucleus</location>
    </subcellularLocation>
</comment>
<dbReference type="InterPro" id="IPR038717">
    <property type="entry name" value="Tc1-like_DDE_dom"/>
</dbReference>
<dbReference type="Pfam" id="PF13358">
    <property type="entry name" value="DDE_3"/>
    <property type="match status" value="1"/>
</dbReference>
<dbReference type="AlphaFoldDB" id="A0A834I7E3"/>
<feature type="domain" description="Tc1-like transposase DDE" evidence="2">
    <location>
        <begin position="159"/>
        <end position="295"/>
    </location>
</feature>
<dbReference type="GO" id="GO:0005634">
    <property type="term" value="C:nucleus"/>
    <property type="evidence" value="ECO:0007669"/>
    <property type="project" value="UniProtKB-SubCell"/>
</dbReference>
<dbReference type="Proteomes" id="UP000625711">
    <property type="component" value="Unassembled WGS sequence"/>
</dbReference>
<dbReference type="OrthoDB" id="8060176at2759"/>
<dbReference type="InterPro" id="IPR009057">
    <property type="entry name" value="Homeodomain-like_sf"/>
</dbReference>
<gene>
    <name evidence="3" type="ORF">GWI33_011827</name>
</gene>
<sequence length="324" mass="37726">MKDKTANYALTEHHFGELSTTEPNPRARTRLLILHQYSIGKSTSEISESMYISKHTVWKTRRKFWEQGLSSIYDLHRSGRNTKLSEEDINKFKALIVQEQENRGGGHLICDDIVKLAKDHFNAYYSRNGMYHVLKRIGMSWISARTTLPEHIKLEDVEIWFQDETRLGQQGSLSRVWHYCGQRPRLVKQQQFLASYIFGAICPEKGSSAGLILPTINKQCMRLHMEEISRHVEDGKHAVVVMDGALWHQENLNLPNVSILKLPPYSPELNPMEQVWQIMKQRHLSNRCYEKFEDIIDACCDAWNMICESVDLIKSLTQRNWARV</sequence>
<evidence type="ECO:0000313" key="3">
    <source>
        <dbReference type="EMBL" id="KAF7275364.1"/>
    </source>
</evidence>
<dbReference type="Pfam" id="PF13384">
    <property type="entry name" value="HTH_23"/>
    <property type="match status" value="1"/>
</dbReference>
<evidence type="ECO:0000256" key="1">
    <source>
        <dbReference type="ARBA" id="ARBA00004123"/>
    </source>
</evidence>
<organism evidence="3 4">
    <name type="scientific">Rhynchophorus ferrugineus</name>
    <name type="common">Red palm weevil</name>
    <name type="synonym">Curculio ferrugineus</name>
    <dbReference type="NCBI Taxonomy" id="354439"/>
    <lineage>
        <taxon>Eukaryota</taxon>
        <taxon>Metazoa</taxon>
        <taxon>Ecdysozoa</taxon>
        <taxon>Arthropoda</taxon>
        <taxon>Hexapoda</taxon>
        <taxon>Insecta</taxon>
        <taxon>Pterygota</taxon>
        <taxon>Neoptera</taxon>
        <taxon>Endopterygota</taxon>
        <taxon>Coleoptera</taxon>
        <taxon>Polyphaga</taxon>
        <taxon>Cucujiformia</taxon>
        <taxon>Curculionidae</taxon>
        <taxon>Dryophthorinae</taxon>
        <taxon>Rhynchophorus</taxon>
    </lineage>
</organism>
<evidence type="ECO:0000259" key="2">
    <source>
        <dbReference type="Pfam" id="PF13358"/>
    </source>
</evidence>
<dbReference type="GO" id="GO:0003676">
    <property type="term" value="F:nucleic acid binding"/>
    <property type="evidence" value="ECO:0007669"/>
    <property type="project" value="InterPro"/>
</dbReference>
<dbReference type="NCBIfam" id="NF033545">
    <property type="entry name" value="transpos_IS630"/>
    <property type="match status" value="1"/>
</dbReference>
<dbReference type="EMBL" id="JAACXV010010667">
    <property type="protein sequence ID" value="KAF7275364.1"/>
    <property type="molecule type" value="Genomic_DNA"/>
</dbReference>
<dbReference type="InterPro" id="IPR047655">
    <property type="entry name" value="Transpos_IS630-like"/>
</dbReference>
<proteinExistence type="predicted"/>
<name>A0A834I7E3_RHYFE</name>
<accession>A0A834I7E3</accession>
<dbReference type="SUPFAM" id="SSF46689">
    <property type="entry name" value="Homeodomain-like"/>
    <property type="match status" value="1"/>
</dbReference>
<keyword evidence="4" id="KW-1185">Reference proteome</keyword>
<protein>
    <recommendedName>
        <fullName evidence="2">Tc1-like transposase DDE domain-containing protein</fullName>
    </recommendedName>
</protein>
<dbReference type="Gene3D" id="3.30.420.10">
    <property type="entry name" value="Ribonuclease H-like superfamily/Ribonuclease H"/>
    <property type="match status" value="1"/>
</dbReference>
<evidence type="ECO:0000313" key="4">
    <source>
        <dbReference type="Proteomes" id="UP000625711"/>
    </source>
</evidence>
<reference evidence="3" key="1">
    <citation type="submission" date="2020-08" db="EMBL/GenBank/DDBJ databases">
        <title>Genome sequencing and assembly of the red palm weevil Rhynchophorus ferrugineus.</title>
        <authorList>
            <person name="Dias G.B."/>
            <person name="Bergman C.M."/>
            <person name="Manee M."/>
        </authorList>
    </citation>
    <scope>NUCLEOTIDE SEQUENCE</scope>
    <source>
        <strain evidence="3">AA-2017</strain>
        <tissue evidence="3">Whole larva</tissue>
    </source>
</reference>